<dbReference type="Gene3D" id="3.30.160.60">
    <property type="entry name" value="Classic Zinc Finger"/>
    <property type="match status" value="1"/>
</dbReference>
<dbReference type="PROSITE" id="PS00028">
    <property type="entry name" value="ZINC_FINGER_C2H2_1"/>
    <property type="match status" value="1"/>
</dbReference>
<keyword evidence="3" id="KW-1185">Reference proteome</keyword>
<feature type="compositionally biased region" description="Basic and acidic residues" evidence="1">
    <location>
        <begin position="67"/>
        <end position="81"/>
    </location>
</feature>
<dbReference type="PANTHER" id="PTHR33845">
    <property type="entry name" value="C2H2-TYPE DOMAIN-CONTAINING PROTEIN"/>
    <property type="match status" value="1"/>
</dbReference>
<feature type="region of interest" description="Disordered" evidence="1">
    <location>
        <begin position="56"/>
        <end position="91"/>
    </location>
</feature>
<dbReference type="AlphaFoldDB" id="A0A7D9DIE2"/>
<proteinExistence type="predicted"/>
<dbReference type="Proteomes" id="UP001152795">
    <property type="component" value="Unassembled WGS sequence"/>
</dbReference>
<dbReference type="EMBL" id="CACRXK020001030">
    <property type="protein sequence ID" value="CAB3986533.1"/>
    <property type="molecule type" value="Genomic_DNA"/>
</dbReference>
<evidence type="ECO:0000313" key="2">
    <source>
        <dbReference type="EMBL" id="CAB3986533.1"/>
    </source>
</evidence>
<organism evidence="2 3">
    <name type="scientific">Paramuricea clavata</name>
    <name type="common">Red gorgonian</name>
    <name type="synonym">Violescent sea-whip</name>
    <dbReference type="NCBI Taxonomy" id="317549"/>
    <lineage>
        <taxon>Eukaryota</taxon>
        <taxon>Metazoa</taxon>
        <taxon>Cnidaria</taxon>
        <taxon>Anthozoa</taxon>
        <taxon>Octocorallia</taxon>
        <taxon>Malacalcyonacea</taxon>
        <taxon>Plexauridae</taxon>
        <taxon>Paramuricea</taxon>
    </lineage>
</organism>
<evidence type="ECO:0000256" key="1">
    <source>
        <dbReference type="SAM" id="MobiDB-lite"/>
    </source>
</evidence>
<protein>
    <submittedName>
        <fullName evidence="2">SURP and G-patch domain-containing 1</fullName>
    </submittedName>
</protein>
<dbReference type="OrthoDB" id="2423517at2759"/>
<dbReference type="InterPro" id="IPR013087">
    <property type="entry name" value="Znf_C2H2_type"/>
</dbReference>
<gene>
    <name evidence="2" type="ORF">PACLA_8A086435</name>
</gene>
<sequence>MKDAIESFGGVPGVRVILCDLPTVPDDDAPKWEGISFINNFAYTNGGIRTWREYGIGPAKRKPSKPRVSEKSTDEDRASDHSDEESDSGENKLFSCPFEGCVKSYQRFSSLQSHVDIGKHKYALEHENLFDKAMLEYAKKLEEGTSAVQHPEAHGISQTLDYVEPLEIGWALKSSAKRKHFTPTQKEYLTSHFDIGEQTGHKVDAKNVSNSMRKAKNPDGSRLFQKSDFLSPQQIASFFSRLAKKRRQVDYSDTEDEVEEDEFKEMSNEENFENLTNEILNEISISHPIMFETHNICELATNSKVVQILCTYAPRYLQIF</sequence>
<reference evidence="2" key="1">
    <citation type="submission" date="2020-04" db="EMBL/GenBank/DDBJ databases">
        <authorList>
            <person name="Alioto T."/>
            <person name="Alioto T."/>
            <person name="Gomez Garrido J."/>
        </authorList>
    </citation>
    <scope>NUCLEOTIDE SEQUENCE</scope>
    <source>
        <strain evidence="2">A484AB</strain>
    </source>
</reference>
<evidence type="ECO:0000313" key="3">
    <source>
        <dbReference type="Proteomes" id="UP001152795"/>
    </source>
</evidence>
<accession>A0A7D9DIE2</accession>
<comment type="caution">
    <text evidence="2">The sequence shown here is derived from an EMBL/GenBank/DDBJ whole genome shotgun (WGS) entry which is preliminary data.</text>
</comment>
<dbReference type="PANTHER" id="PTHR33845:SF1">
    <property type="entry name" value="C2H2-TYPE DOMAIN-CONTAINING PROTEIN"/>
    <property type="match status" value="1"/>
</dbReference>
<name>A0A7D9DIE2_PARCT</name>